<gene>
    <name evidence="2" type="ORF">GMI68_00940</name>
    <name evidence="3" type="ORF">J7S26_01160</name>
</gene>
<name>A0A9E6MRU0_9ACTN</name>
<keyword evidence="1" id="KW-0732">Signal</keyword>
<dbReference type="EMBL" id="CP072829">
    <property type="protein sequence ID" value="QTU84571.1"/>
    <property type="molecule type" value="Genomic_DNA"/>
</dbReference>
<evidence type="ECO:0000256" key="1">
    <source>
        <dbReference type="SAM" id="SignalP"/>
    </source>
</evidence>
<reference evidence="2 4" key="1">
    <citation type="submission" date="2019-11" db="EMBL/GenBank/DDBJ databases">
        <title>Eggerthellaceae novel genus isolated from the rectal contents of marmort.</title>
        <authorList>
            <person name="Zhang G."/>
        </authorList>
    </citation>
    <scope>NUCLEOTIDE SEQUENCE [LARGE SCALE GENOMIC DNA]</scope>
    <source>
        <strain evidence="4">zg-886</strain>
        <strain evidence="2">Zg-886</strain>
    </source>
</reference>
<feature type="signal peptide" evidence="1">
    <location>
        <begin position="1"/>
        <end position="29"/>
    </location>
</feature>
<dbReference type="RefSeq" id="WP_166338122.1">
    <property type="nucleotide sequence ID" value="NZ_CP072829.1"/>
</dbReference>
<dbReference type="Proteomes" id="UP000671910">
    <property type="component" value="Chromosome"/>
</dbReference>
<organism evidence="3 5">
    <name type="scientific">Xiamenia xianingshaonis</name>
    <dbReference type="NCBI Taxonomy" id="2682776"/>
    <lineage>
        <taxon>Bacteria</taxon>
        <taxon>Bacillati</taxon>
        <taxon>Actinomycetota</taxon>
        <taxon>Coriobacteriia</taxon>
        <taxon>Eggerthellales</taxon>
        <taxon>Eggerthellaceae</taxon>
        <taxon>Xiamenia</taxon>
    </lineage>
</organism>
<feature type="chain" id="PRO_5039250478" evidence="1">
    <location>
        <begin position="30"/>
        <end position="67"/>
    </location>
</feature>
<accession>A0A9E6MRU0</accession>
<evidence type="ECO:0000313" key="5">
    <source>
        <dbReference type="Proteomes" id="UP000671910"/>
    </source>
</evidence>
<reference evidence="3" key="2">
    <citation type="submission" date="2021-04" db="EMBL/GenBank/DDBJ databases">
        <title>Novel species in family Eggerthellaceae.</title>
        <authorList>
            <person name="Zhang G."/>
        </authorList>
    </citation>
    <scope>NUCLEOTIDE SEQUENCE</scope>
    <source>
        <strain evidence="3">Zg-886</strain>
    </source>
</reference>
<evidence type="ECO:0000313" key="4">
    <source>
        <dbReference type="Proteomes" id="UP000636394"/>
    </source>
</evidence>
<protein>
    <submittedName>
        <fullName evidence="3">Uncharacterized protein</fullName>
    </submittedName>
</protein>
<sequence length="67" mass="6495">MKKSTVLICAAITALSFAPFLCGCTTSGAANEAPKASAAPAAAVEQGPVAAPASVAVLPLVDLLRVA</sequence>
<dbReference type="AlphaFoldDB" id="A0A9E6MRU0"/>
<dbReference type="KEGG" id="ebz:J7S26_01160"/>
<proteinExistence type="predicted"/>
<evidence type="ECO:0000313" key="2">
    <source>
        <dbReference type="EMBL" id="NHM13349.1"/>
    </source>
</evidence>
<keyword evidence="4" id="KW-1185">Reference proteome</keyword>
<dbReference type="EMBL" id="WPCR01000001">
    <property type="protein sequence ID" value="NHM13349.1"/>
    <property type="molecule type" value="Genomic_DNA"/>
</dbReference>
<evidence type="ECO:0000313" key="3">
    <source>
        <dbReference type="EMBL" id="QTU84571.1"/>
    </source>
</evidence>
<dbReference type="Proteomes" id="UP000636394">
    <property type="component" value="Unassembled WGS sequence"/>
</dbReference>
<dbReference type="PROSITE" id="PS51257">
    <property type="entry name" value="PROKAR_LIPOPROTEIN"/>
    <property type="match status" value="1"/>
</dbReference>